<dbReference type="InterPro" id="IPR036514">
    <property type="entry name" value="SGNH_hydro_sf"/>
</dbReference>
<proteinExistence type="predicted"/>
<name>A0A7S0EUA5_9EUKA</name>
<dbReference type="Pfam" id="PF13472">
    <property type="entry name" value="Lipase_GDSL_2"/>
    <property type="match status" value="1"/>
</dbReference>
<dbReference type="Gene3D" id="3.40.50.1110">
    <property type="entry name" value="SGNH hydrolase"/>
    <property type="match status" value="1"/>
</dbReference>
<gene>
    <name evidence="2" type="ORF">PANT1444_LOCUS13286</name>
</gene>
<protein>
    <recommendedName>
        <fullName evidence="1">SGNH hydrolase-type esterase domain-containing protein</fullName>
    </recommendedName>
</protein>
<organism evidence="2">
    <name type="scientific">Phaeocystis antarctica</name>
    <dbReference type="NCBI Taxonomy" id="33657"/>
    <lineage>
        <taxon>Eukaryota</taxon>
        <taxon>Haptista</taxon>
        <taxon>Haptophyta</taxon>
        <taxon>Prymnesiophyceae</taxon>
        <taxon>Phaeocystales</taxon>
        <taxon>Phaeocystaceae</taxon>
        <taxon>Phaeocystis</taxon>
    </lineage>
</organism>
<dbReference type="AlphaFoldDB" id="A0A7S0EUA5"/>
<dbReference type="EMBL" id="HBEP01023479">
    <property type="protein sequence ID" value="CAD8495080.1"/>
    <property type="molecule type" value="Transcribed_RNA"/>
</dbReference>
<evidence type="ECO:0000313" key="2">
    <source>
        <dbReference type="EMBL" id="CAD8495080.1"/>
    </source>
</evidence>
<dbReference type="InterPro" id="IPR013830">
    <property type="entry name" value="SGNH_hydro"/>
</dbReference>
<sequence>MGDSITEAWVGTGYGSPTPRAEGVPAVLNETFARHWPPTPLVLAISGDQTQHVLWRVAQGEVSKAMARDPQLLVSLLIGTNNLGHGHSPEATGKGVLAVARSLLSLTRGKLLINALLPRGDSPDPKLCPPRCNHAGQPYTSFGPAVRKVNALVAAAMPSLEGDYPGRVGYVDCGAPFVNHLYGNANSDMGDEEVKIELMPDRLHPNAQGQRLMAHCIGDALRKLDRR</sequence>
<dbReference type="SUPFAM" id="SSF52266">
    <property type="entry name" value="SGNH hydrolase"/>
    <property type="match status" value="1"/>
</dbReference>
<reference evidence="2" key="1">
    <citation type="submission" date="2021-01" db="EMBL/GenBank/DDBJ databases">
        <authorList>
            <person name="Corre E."/>
            <person name="Pelletier E."/>
            <person name="Niang G."/>
            <person name="Scheremetjew M."/>
            <person name="Finn R."/>
            <person name="Kale V."/>
            <person name="Holt S."/>
            <person name="Cochrane G."/>
            <person name="Meng A."/>
            <person name="Brown T."/>
            <person name="Cohen L."/>
        </authorList>
    </citation>
    <scope>NUCLEOTIDE SEQUENCE</scope>
    <source>
        <strain evidence="2">CCMP1374</strain>
    </source>
</reference>
<accession>A0A7S0EUA5</accession>
<feature type="domain" description="SGNH hydrolase-type esterase" evidence="1">
    <location>
        <begin position="1"/>
        <end position="212"/>
    </location>
</feature>
<evidence type="ECO:0000259" key="1">
    <source>
        <dbReference type="Pfam" id="PF13472"/>
    </source>
</evidence>